<dbReference type="GeneID" id="93002166"/>
<reference evidence="2 3" key="1">
    <citation type="journal article" date="2006" name="Genome Res.">
        <title>Skewed genomic variability in strains of the toxigenic bacterial pathogen, Clostridium perfringens.</title>
        <authorList>
            <person name="Myers G.S."/>
            <person name="Rasko D.A."/>
            <person name="Cheung J.K."/>
            <person name="Ravel J."/>
            <person name="Seshadri R."/>
            <person name="Deboy R.T."/>
            <person name="Ren Q."/>
            <person name="Varga J."/>
            <person name="Awad M.M."/>
            <person name="Brinkac L.M."/>
            <person name="Daugherty S.C."/>
            <person name="Haft D.H."/>
            <person name="Dodson R.J."/>
            <person name="Madupu R."/>
            <person name="Nelson W.C."/>
            <person name="Rosovitz M.J."/>
            <person name="Sullivan S.A."/>
            <person name="Khouri H."/>
            <person name="Dimitrov G.I."/>
            <person name="Watkins K.L."/>
            <person name="Mulligan S."/>
            <person name="Benton J."/>
            <person name="Radune D."/>
            <person name="Fisher D.J."/>
            <person name="Atkins H.S."/>
            <person name="Hiscox T."/>
            <person name="Jost B.H."/>
            <person name="Billington S.J."/>
            <person name="Songer J.G."/>
            <person name="McClane B.A."/>
            <person name="Titball R.W."/>
            <person name="Rood J.I."/>
            <person name="Melville S.B."/>
            <person name="Paulsen I.T."/>
        </authorList>
    </citation>
    <scope>NUCLEOTIDE SEQUENCE [LARGE SCALE GENOMIC DNA]</scope>
    <source>
        <strain evidence="3">ATCC 13124 / DSM 756 / JCM 1290 / NCIMB 6125 / NCTC 8237 / S 107 / Type A</strain>
    </source>
</reference>
<evidence type="ECO:0000256" key="1">
    <source>
        <dbReference type="SAM" id="MobiDB-lite"/>
    </source>
</evidence>
<dbReference type="RefSeq" id="WP_003450461.1">
    <property type="nucleotide sequence ID" value="NC_008261.1"/>
</dbReference>
<dbReference type="EMBL" id="CP000246">
    <property type="protein sequence ID" value="ABG83560.1"/>
    <property type="molecule type" value="Genomic_DNA"/>
</dbReference>
<dbReference type="PaxDb" id="195103-CPF_1506"/>
<dbReference type="HOGENOM" id="CLU_3182123_0_0_9"/>
<accession>A0A0H2YSU8</accession>
<proteinExistence type="predicted"/>
<dbReference type="KEGG" id="cpf:CPF_1506"/>
<keyword evidence="3" id="KW-1185">Reference proteome</keyword>
<feature type="compositionally biased region" description="Polar residues" evidence="1">
    <location>
        <begin position="8"/>
        <end position="32"/>
    </location>
</feature>
<sequence>MSKKKTLNGIQQSMKQHNAESSNSKTGFNERSNTAKEPGIANTKGL</sequence>
<protein>
    <submittedName>
        <fullName evidence="2">Uncharacterized protein</fullName>
    </submittedName>
</protein>
<feature type="region of interest" description="Disordered" evidence="1">
    <location>
        <begin position="1"/>
        <end position="46"/>
    </location>
</feature>
<evidence type="ECO:0000313" key="3">
    <source>
        <dbReference type="Proteomes" id="UP000001823"/>
    </source>
</evidence>
<gene>
    <name evidence="2" type="ordered locus">CPF_1506</name>
</gene>
<evidence type="ECO:0000313" key="2">
    <source>
        <dbReference type="EMBL" id="ABG83560.1"/>
    </source>
</evidence>
<organism evidence="2 3">
    <name type="scientific">Clostridium perfringens (strain ATCC 13124 / DSM 756 / JCM 1290 / NCIMB 6125 / NCTC 8237 / Type A)</name>
    <dbReference type="NCBI Taxonomy" id="195103"/>
    <lineage>
        <taxon>Bacteria</taxon>
        <taxon>Bacillati</taxon>
        <taxon>Bacillota</taxon>
        <taxon>Clostridia</taxon>
        <taxon>Eubacteriales</taxon>
        <taxon>Clostridiaceae</taxon>
        <taxon>Clostridium</taxon>
    </lineage>
</organism>
<name>A0A0H2YSU8_CLOP1</name>
<dbReference type="Proteomes" id="UP000001823">
    <property type="component" value="Chromosome"/>
</dbReference>
<dbReference type="AlphaFoldDB" id="A0A0H2YSU8"/>